<name>A0A268EUV3_9BACL</name>
<dbReference type="NCBIfam" id="TIGR02374">
    <property type="entry name" value="nitri_red_nirB"/>
    <property type="match status" value="1"/>
</dbReference>
<comment type="caution">
    <text evidence="11">The sequence shown here is derived from an EMBL/GenBank/DDBJ whole genome shotgun (WGS) entry which is preliminary data.</text>
</comment>
<evidence type="ECO:0000256" key="1">
    <source>
        <dbReference type="ARBA" id="ARBA00001974"/>
    </source>
</evidence>
<dbReference type="InterPro" id="IPR050260">
    <property type="entry name" value="FAD-bd_OxRdtase"/>
</dbReference>
<dbReference type="CDD" id="cd19943">
    <property type="entry name" value="NirB_Fer2_BFD-like_1"/>
    <property type="match status" value="1"/>
</dbReference>
<feature type="domain" description="FAD/NAD(P)-binding" evidence="9">
    <location>
        <begin position="6"/>
        <end position="282"/>
    </location>
</feature>
<dbReference type="SUPFAM" id="SSF56014">
    <property type="entry name" value="Nitrite and sulphite reductase 4Fe-4S domain-like"/>
    <property type="match status" value="1"/>
</dbReference>
<evidence type="ECO:0000256" key="5">
    <source>
        <dbReference type="ARBA" id="ARBA00023004"/>
    </source>
</evidence>
<dbReference type="GO" id="GO:0051536">
    <property type="term" value="F:iron-sulfur cluster binding"/>
    <property type="evidence" value="ECO:0007669"/>
    <property type="project" value="UniProtKB-KW"/>
</dbReference>
<dbReference type="InterPro" id="IPR041575">
    <property type="entry name" value="Rubredoxin_C"/>
</dbReference>
<evidence type="ECO:0000313" key="12">
    <source>
        <dbReference type="Proteomes" id="UP000215596"/>
    </source>
</evidence>
<keyword evidence="2" id="KW-0285">Flavoprotein</keyword>
<dbReference type="Pfam" id="PF04324">
    <property type="entry name" value="Fer2_BFD"/>
    <property type="match status" value="2"/>
</dbReference>
<dbReference type="EMBL" id="NPBY01000034">
    <property type="protein sequence ID" value="PAD76864.1"/>
    <property type="molecule type" value="Genomic_DNA"/>
</dbReference>
<dbReference type="PANTHER" id="PTHR43429">
    <property type="entry name" value="PYRIDINE NUCLEOTIDE-DISULFIDE OXIDOREDUCTASE DOMAIN-CONTAINING"/>
    <property type="match status" value="1"/>
</dbReference>
<keyword evidence="3" id="KW-0479">Metal-binding</keyword>
<dbReference type="InterPro" id="IPR007419">
    <property type="entry name" value="BFD-like_2Fe2S-bd_dom"/>
</dbReference>
<keyword evidence="5" id="KW-0408">Iron</keyword>
<dbReference type="OrthoDB" id="9792592at2"/>
<dbReference type="PRINTS" id="PR00411">
    <property type="entry name" value="PNDRDTASEI"/>
</dbReference>
<dbReference type="InterPro" id="IPR012744">
    <property type="entry name" value="Nitri_red_NirB"/>
</dbReference>
<evidence type="ECO:0000259" key="10">
    <source>
        <dbReference type="Pfam" id="PF18267"/>
    </source>
</evidence>
<feature type="domain" description="BFD-like [2Fe-2S]-binding" evidence="8">
    <location>
        <begin position="490"/>
        <end position="541"/>
    </location>
</feature>
<evidence type="ECO:0000256" key="6">
    <source>
        <dbReference type="ARBA" id="ARBA00023014"/>
    </source>
</evidence>
<dbReference type="CDD" id="cd19944">
    <property type="entry name" value="NirB_Fer2_BFD-like_2"/>
    <property type="match status" value="1"/>
</dbReference>
<dbReference type="PANTHER" id="PTHR43429:SF3">
    <property type="entry name" value="NITRITE REDUCTASE [NAD(P)H]"/>
    <property type="match status" value="1"/>
</dbReference>
<evidence type="ECO:0000313" key="11">
    <source>
        <dbReference type="EMBL" id="PAD76864.1"/>
    </source>
</evidence>
<dbReference type="Gene3D" id="3.50.50.60">
    <property type="entry name" value="FAD/NAD(P)-binding domain"/>
    <property type="match status" value="2"/>
</dbReference>
<reference evidence="11 12" key="1">
    <citation type="submission" date="2017-07" db="EMBL/GenBank/DDBJ databases">
        <title>Isolation and whole genome analysis of endospore-forming bacteria from heroin.</title>
        <authorList>
            <person name="Kalinowski J."/>
            <person name="Ahrens B."/>
            <person name="Al-Dilaimi A."/>
            <person name="Winkler A."/>
            <person name="Wibberg D."/>
            <person name="Schleenbecker U."/>
            <person name="Ruckert C."/>
            <person name="Wolfel R."/>
            <person name="Grass G."/>
        </authorList>
    </citation>
    <scope>NUCLEOTIDE SEQUENCE [LARGE SCALE GENOMIC DNA]</scope>
    <source>
        <strain evidence="11 12">7537-G1</strain>
    </source>
</reference>
<dbReference type="FunFam" id="3.50.50.60:FF:000033">
    <property type="entry name" value="Nitrite reductase [NAD(P)H], large subunit"/>
    <property type="match status" value="1"/>
</dbReference>
<dbReference type="InterPro" id="IPR036188">
    <property type="entry name" value="FAD/NAD-bd_sf"/>
</dbReference>
<dbReference type="InterPro" id="IPR023753">
    <property type="entry name" value="FAD/NAD-binding_dom"/>
</dbReference>
<proteinExistence type="predicted"/>
<evidence type="ECO:0000259" key="9">
    <source>
        <dbReference type="Pfam" id="PF07992"/>
    </source>
</evidence>
<dbReference type="InterPro" id="IPR016156">
    <property type="entry name" value="FAD/NAD-linked_Rdtase_dimer_sf"/>
</dbReference>
<dbReference type="InterPro" id="IPR041854">
    <property type="entry name" value="BFD-like_2Fe2S-bd_dom_sf"/>
</dbReference>
<comment type="cofactor">
    <cofactor evidence="1">
        <name>FAD</name>
        <dbReference type="ChEBI" id="CHEBI:57692"/>
    </cofactor>
</comment>
<evidence type="ECO:0000256" key="7">
    <source>
        <dbReference type="SAM" id="MobiDB-lite"/>
    </source>
</evidence>
<dbReference type="Gene3D" id="3.30.413.10">
    <property type="entry name" value="Sulfite Reductase Hemoprotein, domain 1"/>
    <property type="match status" value="1"/>
</dbReference>
<dbReference type="PRINTS" id="PR00368">
    <property type="entry name" value="FADPNR"/>
</dbReference>
<accession>A0A268EUV3</accession>
<gene>
    <name evidence="11" type="ORF">CHH67_11535</name>
</gene>
<dbReference type="Proteomes" id="UP000215596">
    <property type="component" value="Unassembled WGS sequence"/>
</dbReference>
<dbReference type="GO" id="GO:0042128">
    <property type="term" value="P:nitrate assimilation"/>
    <property type="evidence" value="ECO:0007669"/>
    <property type="project" value="InterPro"/>
</dbReference>
<keyword evidence="4" id="KW-0274">FAD</keyword>
<keyword evidence="6" id="KW-0411">Iron-sulfur</keyword>
<dbReference type="Gene3D" id="1.10.10.1100">
    <property type="entry name" value="BFD-like [2Fe-2S]-binding domain"/>
    <property type="match status" value="1"/>
</dbReference>
<dbReference type="GO" id="GO:0098809">
    <property type="term" value="F:nitrite reductase activity"/>
    <property type="evidence" value="ECO:0007669"/>
    <property type="project" value="InterPro"/>
</dbReference>
<dbReference type="InterPro" id="IPR045854">
    <property type="entry name" value="NO2/SO3_Rdtase_4Fe4S_sf"/>
</dbReference>
<feature type="domain" description="BFD-like [2Fe-2S]-binding" evidence="8">
    <location>
        <begin position="415"/>
        <end position="462"/>
    </location>
</feature>
<feature type="region of interest" description="Disordered" evidence="7">
    <location>
        <begin position="557"/>
        <end position="586"/>
    </location>
</feature>
<evidence type="ECO:0000256" key="4">
    <source>
        <dbReference type="ARBA" id="ARBA00022827"/>
    </source>
</evidence>
<dbReference type="Gene3D" id="3.30.390.30">
    <property type="match status" value="1"/>
</dbReference>
<protein>
    <submittedName>
        <fullName evidence="11">Nitrite reductase</fullName>
    </submittedName>
</protein>
<organism evidence="11 12">
    <name type="scientific">Paenibacillus campinasensis</name>
    <dbReference type="NCBI Taxonomy" id="66347"/>
    <lineage>
        <taxon>Bacteria</taxon>
        <taxon>Bacillati</taxon>
        <taxon>Bacillota</taxon>
        <taxon>Bacilli</taxon>
        <taxon>Bacillales</taxon>
        <taxon>Paenibacillaceae</taxon>
        <taxon>Paenibacillus</taxon>
    </lineage>
</organism>
<evidence type="ECO:0000256" key="2">
    <source>
        <dbReference type="ARBA" id="ARBA00022630"/>
    </source>
</evidence>
<dbReference type="GO" id="GO:0050661">
    <property type="term" value="F:NADP binding"/>
    <property type="evidence" value="ECO:0007669"/>
    <property type="project" value="InterPro"/>
</dbReference>
<evidence type="ECO:0000259" key="8">
    <source>
        <dbReference type="Pfam" id="PF04324"/>
    </source>
</evidence>
<dbReference type="Pfam" id="PF07992">
    <property type="entry name" value="Pyr_redox_2"/>
    <property type="match status" value="1"/>
</dbReference>
<evidence type="ECO:0000256" key="3">
    <source>
        <dbReference type="ARBA" id="ARBA00022723"/>
    </source>
</evidence>
<dbReference type="GO" id="GO:0050660">
    <property type="term" value="F:flavin adenine dinucleotide binding"/>
    <property type="evidence" value="ECO:0007669"/>
    <property type="project" value="InterPro"/>
</dbReference>
<feature type="compositionally biased region" description="Basic and acidic residues" evidence="7">
    <location>
        <begin position="577"/>
        <end position="586"/>
    </location>
</feature>
<dbReference type="RefSeq" id="WP_095265337.1">
    <property type="nucleotide sequence ID" value="NZ_NPBY01000034.1"/>
</dbReference>
<dbReference type="GO" id="GO:0046872">
    <property type="term" value="F:metal ion binding"/>
    <property type="evidence" value="ECO:0007669"/>
    <property type="project" value="UniProtKB-KW"/>
</dbReference>
<dbReference type="Pfam" id="PF18267">
    <property type="entry name" value="Rubredoxin_C"/>
    <property type="match status" value="1"/>
</dbReference>
<dbReference type="AlphaFoldDB" id="A0A268EUV3"/>
<dbReference type="SUPFAM" id="SSF51905">
    <property type="entry name" value="FAD/NAD(P)-binding domain"/>
    <property type="match status" value="1"/>
</dbReference>
<feature type="domain" description="NADH-rubredoxin oxidoreductase C-terminal" evidence="10">
    <location>
        <begin position="317"/>
        <end position="384"/>
    </location>
</feature>
<sequence>MNKRKKLIVVGNGMAGVRCIEEIVKLAPERYEIIVFGAEPRPNYNRILLSKVLEGQHAFQDIVLNDWSWYDQHGIRLHAGETVSFIHTQSRYIETVSGMKESYDALIVASGSTPFIPPISGTDKAGVLTFRTVDDCVKMKELSNTSSKAAVIGGGLLGLEAARGLLNLNLEVDVIHNAPYIMNRQLDAMSARMLQKQLEEQGMRFHLSRETTRITGRAKVKGLRFSDGAILDADMVVMAVGIRPNIELAMRSGIHTRRAIVVDDYMRTNVPDVYAVGECAEHRGISYGLVAPLYEQGKVLARVLCGMDTPPYTGSIPYSQLKVSGVDVFSVGEIGGENIDTAMQSYNMIDGTYKKVTMRHGIVAGAILFGDPSEGPSLLGLVKRAAPVSELIREEAGGMTAAEAAADALPEHETVCSCNGVSKGIIMQAILSDGLETVAEVKASTKASGSCGGCAPAVAALVKLAKAGGQRQRSQKSRSNTADRSSAKAVCRCTDLSHAALRQAIDEAMLQAPASISDLMGALGFANPAGCGICRPAVRYYAELAAVDRIGNPETVQSVGASDSAPEDTSYRGVHIRTGDPAERTDADVERGMRWIEEQLMRDWANLSLPYPVTAGIAESTHGAVSVLVQGIGIAASPAGWEVYLGGHAQHPVREAQLVGLAEEAGEAVRLASACLQWYRQKSRFGEPLWQWVDREGIVPIREHVLDACLQQELADKLIGNSKRYDANLASGHRYEAKVLG</sequence>